<feature type="transmembrane region" description="Helical" evidence="8">
    <location>
        <begin position="128"/>
        <end position="145"/>
    </location>
</feature>
<evidence type="ECO:0000259" key="9">
    <source>
        <dbReference type="Pfam" id="PF13231"/>
    </source>
</evidence>
<sequence>MKNTLGWPSLSLLFGISLLLILLGVFASDGFFILDEFIYFAGVQSFSDSGGFSVSNGFEQFGSEDLRLWLLVEGPSGLVPQYPIGTTLAGAALLGLFGQKSLIALNVLAGIGTLCFTYALARRMFPGRFVGDLAVLLMTFCTFWIEYVVGHWPHSVSMLTVTAAIYFFVSALDRENGEAVLAMAAAFLIGFGVLFRLEGVLVLPGIAALTVIYARSPVKVLVSGMIGLMPFAVVIAWSNFVRFGSLNPLSYGSTGGGTDLVSYLPLGAFLGLALLALVTLRAKGSVQSWSAWSISACVIVTVSVILLPQLSAMVLKVSEGVRSLLIDATRLSDPRSGVQSNPDGTLSFWGLPKKALGQSLPWLGCLALLVGLQWNRERRSFVISLTICLIWALPFLVRSWHGGLGLNMRYFLPLLPLLAGMSAFLITLWIDRFGHLLLVAGVVMGLVIAVLWQVNLTVSTAEFHQITTTRVVIFVVLVSLVSGFIPKRSTSGLALAAVGFGMGVATVLALQDLAFSQSRRANMASASETSKSIEGSVVLYGAPEAHSYALRNPKHLLALPNPISESVDFSFVAAACKDGYRVLFPSEYLVSNLDLNVFAEVIESPTNSGRAVYAEANCTLINQAGSDEIPDS</sequence>
<evidence type="ECO:0000256" key="5">
    <source>
        <dbReference type="ARBA" id="ARBA00022692"/>
    </source>
</evidence>
<feature type="transmembrane region" description="Helical" evidence="8">
    <location>
        <begin position="181"/>
        <end position="214"/>
    </location>
</feature>
<evidence type="ECO:0000256" key="4">
    <source>
        <dbReference type="ARBA" id="ARBA00022679"/>
    </source>
</evidence>
<feature type="transmembrane region" description="Helical" evidence="8">
    <location>
        <begin position="355"/>
        <end position="374"/>
    </location>
</feature>
<dbReference type="Pfam" id="PF13231">
    <property type="entry name" value="PMT_2"/>
    <property type="match status" value="1"/>
</dbReference>
<feature type="transmembrane region" description="Helical" evidence="8">
    <location>
        <begin position="102"/>
        <end position="121"/>
    </location>
</feature>
<evidence type="ECO:0000256" key="6">
    <source>
        <dbReference type="ARBA" id="ARBA00022989"/>
    </source>
</evidence>
<protein>
    <submittedName>
        <fullName evidence="10">Dolichyl-phosphate-mannose-protein mannosyltransferase</fullName>
    </submittedName>
</protein>
<keyword evidence="3 10" id="KW-0328">Glycosyltransferase</keyword>
<dbReference type="InterPro" id="IPR038731">
    <property type="entry name" value="RgtA/B/C-like"/>
</dbReference>
<feature type="transmembrane region" description="Helical" evidence="8">
    <location>
        <begin position="491"/>
        <end position="510"/>
    </location>
</feature>
<feature type="transmembrane region" description="Helical" evidence="8">
    <location>
        <begin position="151"/>
        <end position="169"/>
    </location>
</feature>
<feature type="domain" description="Glycosyltransferase RgtA/B/C/D-like" evidence="9">
    <location>
        <begin position="93"/>
        <end position="237"/>
    </location>
</feature>
<dbReference type="GO" id="GO:0005886">
    <property type="term" value="C:plasma membrane"/>
    <property type="evidence" value="ECO:0007669"/>
    <property type="project" value="UniProtKB-SubCell"/>
</dbReference>
<feature type="transmembrane region" description="Helical" evidence="8">
    <location>
        <begin position="220"/>
        <end position="240"/>
    </location>
</feature>
<evidence type="ECO:0000256" key="7">
    <source>
        <dbReference type="ARBA" id="ARBA00023136"/>
    </source>
</evidence>
<keyword evidence="7 8" id="KW-0472">Membrane</keyword>
<feature type="transmembrane region" description="Helical" evidence="8">
    <location>
        <begin position="380"/>
        <end position="398"/>
    </location>
</feature>
<name>A0A1H2ZKW1_9RHOB</name>
<dbReference type="PANTHER" id="PTHR33908:SF11">
    <property type="entry name" value="MEMBRANE PROTEIN"/>
    <property type="match status" value="1"/>
</dbReference>
<keyword evidence="2" id="KW-1003">Cell membrane</keyword>
<dbReference type="PANTHER" id="PTHR33908">
    <property type="entry name" value="MANNOSYLTRANSFERASE YKCB-RELATED"/>
    <property type="match status" value="1"/>
</dbReference>
<keyword evidence="5 8" id="KW-0812">Transmembrane</keyword>
<feature type="transmembrane region" description="Helical" evidence="8">
    <location>
        <begin position="466"/>
        <end position="485"/>
    </location>
</feature>
<proteinExistence type="predicted"/>
<feature type="transmembrane region" description="Helical" evidence="8">
    <location>
        <begin position="260"/>
        <end position="280"/>
    </location>
</feature>
<evidence type="ECO:0000256" key="8">
    <source>
        <dbReference type="SAM" id="Phobius"/>
    </source>
</evidence>
<accession>A0A1H2ZKW1</accession>
<feature type="transmembrane region" description="Helical" evidence="8">
    <location>
        <begin position="292"/>
        <end position="315"/>
    </location>
</feature>
<dbReference type="AlphaFoldDB" id="A0A1H2ZKW1"/>
<keyword evidence="4 10" id="KW-0808">Transferase</keyword>
<dbReference type="EMBL" id="FNNP01000003">
    <property type="protein sequence ID" value="SDX18050.1"/>
    <property type="molecule type" value="Genomic_DNA"/>
</dbReference>
<evidence type="ECO:0000256" key="3">
    <source>
        <dbReference type="ARBA" id="ARBA00022676"/>
    </source>
</evidence>
<evidence type="ECO:0000256" key="1">
    <source>
        <dbReference type="ARBA" id="ARBA00004651"/>
    </source>
</evidence>
<reference evidence="11" key="1">
    <citation type="submission" date="2016-10" db="EMBL/GenBank/DDBJ databases">
        <authorList>
            <person name="Varghese N."/>
            <person name="Submissions S."/>
        </authorList>
    </citation>
    <scope>NUCLEOTIDE SEQUENCE [LARGE SCALE GENOMIC DNA]</scope>
    <source>
        <strain evidence="11">DSM 27839</strain>
    </source>
</reference>
<gene>
    <name evidence="10" type="ORF">SAMN05444358_103275</name>
</gene>
<dbReference type="GO" id="GO:0009103">
    <property type="term" value="P:lipopolysaccharide biosynthetic process"/>
    <property type="evidence" value="ECO:0007669"/>
    <property type="project" value="UniProtKB-ARBA"/>
</dbReference>
<dbReference type="Proteomes" id="UP000183400">
    <property type="component" value="Unassembled WGS sequence"/>
</dbReference>
<keyword evidence="11" id="KW-1185">Reference proteome</keyword>
<evidence type="ECO:0000256" key="2">
    <source>
        <dbReference type="ARBA" id="ARBA00022475"/>
    </source>
</evidence>
<dbReference type="RefSeq" id="WP_074737065.1">
    <property type="nucleotide sequence ID" value="NZ_FNNP01000003.1"/>
</dbReference>
<evidence type="ECO:0000313" key="11">
    <source>
        <dbReference type="Proteomes" id="UP000183400"/>
    </source>
</evidence>
<keyword evidence="6 8" id="KW-1133">Transmembrane helix</keyword>
<feature type="transmembrane region" description="Helical" evidence="8">
    <location>
        <begin position="436"/>
        <end position="454"/>
    </location>
</feature>
<evidence type="ECO:0000313" key="10">
    <source>
        <dbReference type="EMBL" id="SDX18050.1"/>
    </source>
</evidence>
<organism evidence="10 11">
    <name type="scientific">Ruegeria halocynthiae</name>
    <dbReference type="NCBI Taxonomy" id="985054"/>
    <lineage>
        <taxon>Bacteria</taxon>
        <taxon>Pseudomonadati</taxon>
        <taxon>Pseudomonadota</taxon>
        <taxon>Alphaproteobacteria</taxon>
        <taxon>Rhodobacterales</taxon>
        <taxon>Roseobacteraceae</taxon>
        <taxon>Ruegeria</taxon>
    </lineage>
</organism>
<feature type="transmembrane region" description="Helical" evidence="8">
    <location>
        <begin position="410"/>
        <end position="430"/>
    </location>
</feature>
<dbReference type="OrthoDB" id="7419894at2"/>
<dbReference type="InterPro" id="IPR050297">
    <property type="entry name" value="LipidA_mod_glycosyltrf_83"/>
</dbReference>
<comment type="subcellular location">
    <subcellularLocation>
        <location evidence="1">Cell membrane</location>
        <topology evidence="1">Multi-pass membrane protein</topology>
    </subcellularLocation>
</comment>
<dbReference type="GO" id="GO:0016763">
    <property type="term" value="F:pentosyltransferase activity"/>
    <property type="evidence" value="ECO:0007669"/>
    <property type="project" value="TreeGrafter"/>
</dbReference>